<gene>
    <name evidence="2" type="ORF">P4O66_007530</name>
</gene>
<feature type="compositionally biased region" description="Polar residues" evidence="1">
    <location>
        <begin position="451"/>
        <end position="480"/>
    </location>
</feature>
<reference evidence="2" key="1">
    <citation type="submission" date="2023-03" db="EMBL/GenBank/DDBJ databases">
        <title>Electrophorus voltai genome.</title>
        <authorList>
            <person name="Bian C."/>
        </authorList>
    </citation>
    <scope>NUCLEOTIDE SEQUENCE</scope>
    <source>
        <strain evidence="2">CB-2022</strain>
        <tissue evidence="2">Muscle</tissue>
    </source>
</reference>
<evidence type="ECO:0008006" key="4">
    <source>
        <dbReference type="Google" id="ProtNLM"/>
    </source>
</evidence>
<dbReference type="InterPro" id="IPR043531">
    <property type="entry name" value="CBX4"/>
</dbReference>
<keyword evidence="3" id="KW-1185">Reference proteome</keyword>
<proteinExistence type="predicted"/>
<evidence type="ECO:0000313" key="2">
    <source>
        <dbReference type="EMBL" id="KAK1799295.1"/>
    </source>
</evidence>
<dbReference type="GO" id="GO:0000122">
    <property type="term" value="P:negative regulation of transcription by RNA polymerase II"/>
    <property type="evidence" value="ECO:0007669"/>
    <property type="project" value="TreeGrafter"/>
</dbReference>
<comment type="caution">
    <text evidence="2">The sequence shown here is derived from an EMBL/GenBank/DDBJ whole genome shotgun (WGS) entry which is preliminary data.</text>
</comment>
<dbReference type="AlphaFoldDB" id="A0AAD8ZKU0"/>
<dbReference type="Proteomes" id="UP001239994">
    <property type="component" value="Unassembled WGS sequence"/>
</dbReference>
<name>A0AAD8ZKU0_9TELE</name>
<dbReference type="GO" id="GO:0061665">
    <property type="term" value="F:SUMO ligase activity"/>
    <property type="evidence" value="ECO:0007669"/>
    <property type="project" value="TreeGrafter"/>
</dbReference>
<dbReference type="PANTHER" id="PTHR46727">
    <property type="entry name" value="E3 SUMO-PROTEIN LIGASE CBX4"/>
    <property type="match status" value="1"/>
</dbReference>
<accession>A0AAD8ZKU0</accession>
<dbReference type="EMBL" id="JAROKS010000012">
    <property type="protein sequence ID" value="KAK1799295.1"/>
    <property type="molecule type" value="Genomic_DNA"/>
</dbReference>
<evidence type="ECO:0000256" key="1">
    <source>
        <dbReference type="SAM" id="MobiDB-lite"/>
    </source>
</evidence>
<evidence type="ECO:0000313" key="3">
    <source>
        <dbReference type="Proteomes" id="UP001239994"/>
    </source>
</evidence>
<dbReference type="GO" id="GO:0016925">
    <property type="term" value="P:protein sumoylation"/>
    <property type="evidence" value="ECO:0007669"/>
    <property type="project" value="TreeGrafter"/>
</dbReference>
<feature type="region of interest" description="Disordered" evidence="1">
    <location>
        <begin position="404"/>
        <end position="487"/>
    </location>
</feature>
<dbReference type="GO" id="GO:0032183">
    <property type="term" value="F:SUMO binding"/>
    <property type="evidence" value="ECO:0007669"/>
    <property type="project" value="TreeGrafter"/>
</dbReference>
<sequence>MDLPAVGEHVFAVEGIEKKRIRKVKLPPTRIMVANAVGILVVPLFVCLCFTRNSSRILHFAGKNRVSCKVERVVSKRVWRAQEVLERYNTWEPEENILDPRLLVAFQNRERQEQQIGYRKRGPKPKHLLIQLPAFARRSSILAGLQETSLDDENHLKVDSLQMHRSQPQHYQLNSKKHHQYQPCSKEIPAEPHVNGKKKYFYQLNSKKHHQYQPDPKMYEQQSTKPKEVKCHDLSINGWNLPTDLQQKRVQDKEPDCIHKEKELAIEHKLPVTNNKADQTVKTSPKEPSGISSKMKIIRNKNKNGRIVIVMSKYMDNGVQPSKVKNVDSAIMEKPQQNEEILNGSTDNHVPVTTGQENGTLKDHGVSSASALSEFVHKVPHRKFELLKAKPDIEVEHKTEDASLDKFGLSDDQPLQLTTKPSSSPLSAQTDMVSQRDFPTYQRSHRKRNLSDPNESNSNCKRFLSSRSISGSNPALSSPESEPIDLHYSGHSTTRAYSYEFTDVIPEEPIDLSCGRTRLQTEGPAEPHVTMEDIPETSEKFEEP</sequence>
<feature type="non-terminal residue" evidence="2">
    <location>
        <position position="1"/>
    </location>
</feature>
<feature type="region of interest" description="Disordered" evidence="1">
    <location>
        <begin position="508"/>
        <end position="544"/>
    </location>
</feature>
<dbReference type="GO" id="GO:0035102">
    <property type="term" value="C:PRC1 complex"/>
    <property type="evidence" value="ECO:0007669"/>
    <property type="project" value="TreeGrafter"/>
</dbReference>
<organism evidence="2 3">
    <name type="scientific">Electrophorus voltai</name>
    <dbReference type="NCBI Taxonomy" id="2609070"/>
    <lineage>
        <taxon>Eukaryota</taxon>
        <taxon>Metazoa</taxon>
        <taxon>Chordata</taxon>
        <taxon>Craniata</taxon>
        <taxon>Vertebrata</taxon>
        <taxon>Euteleostomi</taxon>
        <taxon>Actinopterygii</taxon>
        <taxon>Neopterygii</taxon>
        <taxon>Teleostei</taxon>
        <taxon>Ostariophysi</taxon>
        <taxon>Gymnotiformes</taxon>
        <taxon>Gymnotoidei</taxon>
        <taxon>Gymnotidae</taxon>
        <taxon>Electrophorus</taxon>
    </lineage>
</organism>
<protein>
    <recommendedName>
        <fullName evidence="4">Chromo domain-containing protein</fullName>
    </recommendedName>
</protein>
<dbReference type="PANTHER" id="PTHR46727:SF4">
    <property type="entry name" value="E3 SUMO-PROTEIN LIGASE CBX4"/>
    <property type="match status" value="1"/>
</dbReference>
<feature type="compositionally biased region" description="Polar residues" evidence="1">
    <location>
        <begin position="413"/>
        <end position="433"/>
    </location>
</feature>